<evidence type="ECO:0000313" key="7">
    <source>
        <dbReference type="EMBL" id="MFN0293515.1"/>
    </source>
</evidence>
<dbReference type="InterPro" id="IPR036162">
    <property type="entry name" value="Resolvase-like_N_sf"/>
</dbReference>
<keyword evidence="2" id="KW-0238">DNA-binding</keyword>
<accession>A0ABW9JNZ8</accession>
<evidence type="ECO:0000313" key="8">
    <source>
        <dbReference type="Proteomes" id="UP001517367"/>
    </source>
</evidence>
<sequence length="522" mass="59772">MLIADLYIRVSTDEQADKGYSQRNQNEVLSRYCEINNITIRKTIYEDHSAKTFIRPQWQKYLAGLKNSKKDRPDLVLFTKWDRFSRNAPDAYQMIATLKSFGVEPQAMEQPLDMSVPENKMMLAIYLTAPEIENDRRALNVFYGMRRAKKEGRWMATAPIGYANKSSENGTKYIAPKEPEASILKLAFTELAKGKYSVSQIYHQAKEAGLGCSLNRFFEVIRNPVYCGILIIPKFKEEEKYFVKATHEPIISETLFYEVQDILEGRTKSIKAKVVAPDKLPLRGFIDCSRCTRTLCGSASKGRNAHYHYYHCSSKCGCRHKADEVNTSFIKELTSYVVNPDYAELFKEVIKDKYFELAGDTGQDRNNYIKQITGENNRITKARELLLIGDIDGIDFKAIKSESEQKILVLEAKLETLRNAVYIDYNSVEVLLDDAIVSLTKLNTIFCKSNVSEQRKLIGSMYPQKFTFETLKARTAKLGETYEDIYLINRYLEGKKNGVKETKFQLPRMVGPAGLEPATKRL</sequence>
<dbReference type="RefSeq" id="WP_138729293.1">
    <property type="nucleotide sequence ID" value="NZ_SRMP02000050.1"/>
</dbReference>
<dbReference type="EMBL" id="SRMP02000050">
    <property type="protein sequence ID" value="MFN0293515.1"/>
    <property type="molecule type" value="Genomic_DNA"/>
</dbReference>
<dbReference type="InterPro" id="IPR011109">
    <property type="entry name" value="DNA_bind_recombinase_dom"/>
</dbReference>
<reference evidence="7 8" key="1">
    <citation type="submission" date="2024-12" db="EMBL/GenBank/DDBJ databases">
        <authorList>
            <person name="Hu S."/>
        </authorList>
    </citation>
    <scope>NUCLEOTIDE SEQUENCE [LARGE SCALE GENOMIC DNA]</scope>
    <source>
        <strain evidence="7 8">P-25</strain>
    </source>
</reference>
<keyword evidence="1" id="KW-0229">DNA integration</keyword>
<evidence type="ECO:0000259" key="6">
    <source>
        <dbReference type="PROSITE" id="PS51737"/>
    </source>
</evidence>
<evidence type="ECO:0000256" key="4">
    <source>
        <dbReference type="PROSITE-ProRule" id="PRU10137"/>
    </source>
</evidence>
<evidence type="ECO:0000256" key="3">
    <source>
        <dbReference type="ARBA" id="ARBA00023172"/>
    </source>
</evidence>
<dbReference type="Pfam" id="PF00239">
    <property type="entry name" value="Resolvase"/>
    <property type="match status" value="1"/>
</dbReference>
<dbReference type="InterPro" id="IPR006118">
    <property type="entry name" value="Recombinase_CS"/>
</dbReference>
<feature type="domain" description="Resolvase/invertase-type recombinase catalytic" evidence="5">
    <location>
        <begin position="3"/>
        <end position="152"/>
    </location>
</feature>
<dbReference type="InterPro" id="IPR006119">
    <property type="entry name" value="Resolv_N"/>
</dbReference>
<dbReference type="InterPro" id="IPR050639">
    <property type="entry name" value="SSR_resolvase"/>
</dbReference>
<dbReference type="Pfam" id="PF07508">
    <property type="entry name" value="Recombinase"/>
    <property type="match status" value="1"/>
</dbReference>
<evidence type="ECO:0000256" key="1">
    <source>
        <dbReference type="ARBA" id="ARBA00022908"/>
    </source>
</evidence>
<gene>
    <name evidence="7" type="ORF">E5L68_019195</name>
</gene>
<dbReference type="Proteomes" id="UP001517367">
    <property type="component" value="Unassembled WGS sequence"/>
</dbReference>
<dbReference type="Gene3D" id="3.90.1750.20">
    <property type="entry name" value="Putative Large Serine Recombinase, Chain B, Domain 2"/>
    <property type="match status" value="1"/>
</dbReference>
<dbReference type="InterPro" id="IPR038109">
    <property type="entry name" value="DNA_bind_recomb_sf"/>
</dbReference>
<dbReference type="CDD" id="cd00338">
    <property type="entry name" value="Ser_Recombinase"/>
    <property type="match status" value="1"/>
</dbReference>
<dbReference type="SUPFAM" id="SSF53041">
    <property type="entry name" value="Resolvase-like"/>
    <property type="match status" value="1"/>
</dbReference>
<dbReference type="PROSITE" id="PS51736">
    <property type="entry name" value="RECOMBINASES_3"/>
    <property type="match status" value="1"/>
</dbReference>
<keyword evidence="8" id="KW-1185">Reference proteome</keyword>
<dbReference type="Gene3D" id="3.40.50.1390">
    <property type="entry name" value="Resolvase, N-terminal catalytic domain"/>
    <property type="match status" value="1"/>
</dbReference>
<protein>
    <submittedName>
        <fullName evidence="7">Recombinase family protein</fullName>
    </submittedName>
</protein>
<organism evidence="7 8">
    <name type="scientific">Pedobacter helvus</name>
    <dbReference type="NCBI Taxonomy" id="2563444"/>
    <lineage>
        <taxon>Bacteria</taxon>
        <taxon>Pseudomonadati</taxon>
        <taxon>Bacteroidota</taxon>
        <taxon>Sphingobacteriia</taxon>
        <taxon>Sphingobacteriales</taxon>
        <taxon>Sphingobacteriaceae</taxon>
        <taxon>Pedobacter</taxon>
    </lineage>
</organism>
<dbReference type="SMART" id="SM00857">
    <property type="entry name" value="Resolvase"/>
    <property type="match status" value="1"/>
</dbReference>
<keyword evidence="3" id="KW-0233">DNA recombination</keyword>
<dbReference type="PROSITE" id="PS51737">
    <property type="entry name" value="RECOMBINASE_DNA_BIND"/>
    <property type="match status" value="1"/>
</dbReference>
<evidence type="ECO:0000259" key="5">
    <source>
        <dbReference type="PROSITE" id="PS51736"/>
    </source>
</evidence>
<feature type="active site" description="O-(5'-phospho-DNA)-serine intermediate" evidence="4">
    <location>
        <position position="11"/>
    </location>
</feature>
<feature type="domain" description="Recombinase" evidence="6">
    <location>
        <begin position="159"/>
        <end position="269"/>
    </location>
</feature>
<proteinExistence type="predicted"/>
<dbReference type="PANTHER" id="PTHR30461:SF23">
    <property type="entry name" value="DNA RECOMBINASE-RELATED"/>
    <property type="match status" value="1"/>
</dbReference>
<evidence type="ECO:0000256" key="2">
    <source>
        <dbReference type="ARBA" id="ARBA00023125"/>
    </source>
</evidence>
<comment type="caution">
    <text evidence="7">The sequence shown here is derived from an EMBL/GenBank/DDBJ whole genome shotgun (WGS) entry which is preliminary data.</text>
</comment>
<dbReference type="PANTHER" id="PTHR30461">
    <property type="entry name" value="DNA-INVERTASE FROM LAMBDOID PROPHAGE"/>
    <property type="match status" value="1"/>
</dbReference>
<dbReference type="PROSITE" id="PS00397">
    <property type="entry name" value="RECOMBINASES_1"/>
    <property type="match status" value="1"/>
</dbReference>
<name>A0ABW9JNZ8_9SPHI</name>